<keyword evidence="4" id="KW-0539">Nucleus</keyword>
<organism evidence="7 8">
    <name type="scientific">Serendipita vermifera MAFF 305830</name>
    <dbReference type="NCBI Taxonomy" id="933852"/>
    <lineage>
        <taxon>Eukaryota</taxon>
        <taxon>Fungi</taxon>
        <taxon>Dikarya</taxon>
        <taxon>Basidiomycota</taxon>
        <taxon>Agaricomycotina</taxon>
        <taxon>Agaricomycetes</taxon>
        <taxon>Sebacinales</taxon>
        <taxon>Serendipitaceae</taxon>
        <taxon>Serendipita</taxon>
    </lineage>
</organism>
<dbReference type="HOGENOM" id="CLU_061027_1_0_1"/>
<dbReference type="PROSITE" id="PS51450">
    <property type="entry name" value="LRR"/>
    <property type="match status" value="2"/>
</dbReference>
<sequence>MKLTPELIAQSKSSLNPLKERQLDLRGLQIPAIENLGAARDQHDALDLTDNSLTVLSNLPLSRRLKTLHLSNNRIAALSPNLHVSCPNLTTLILTNNNVQQLGDLEPLQHMRYLTYLSLLGNPVRERKYYREWMVWRCKALRVLDFIRIRERERAHARTLFLTPDELETALATQLASTITTSAAKAAAASIIDEPSAARAASSAGPGGKAGRLMTAEEKARIKAAIAKATSAEEIKALERSLREGWIPQE</sequence>
<dbReference type="Gene3D" id="3.80.10.10">
    <property type="entry name" value="Ribonuclease Inhibitor"/>
    <property type="match status" value="1"/>
</dbReference>
<evidence type="ECO:0000256" key="4">
    <source>
        <dbReference type="ARBA" id="ARBA00023242"/>
    </source>
</evidence>
<dbReference type="GO" id="GO:0000398">
    <property type="term" value="P:mRNA splicing, via spliceosome"/>
    <property type="evidence" value="ECO:0007669"/>
    <property type="project" value="InterPro"/>
</dbReference>
<evidence type="ECO:0000256" key="1">
    <source>
        <dbReference type="ARBA" id="ARBA00004123"/>
    </source>
</evidence>
<dbReference type="EMBL" id="KN824290">
    <property type="protein sequence ID" value="KIM28948.1"/>
    <property type="molecule type" value="Genomic_DNA"/>
</dbReference>
<reference evidence="8" key="2">
    <citation type="submission" date="2015-01" db="EMBL/GenBank/DDBJ databases">
        <title>Evolutionary Origins and Diversification of the Mycorrhizal Mutualists.</title>
        <authorList>
            <consortium name="DOE Joint Genome Institute"/>
            <consortium name="Mycorrhizal Genomics Consortium"/>
            <person name="Kohler A."/>
            <person name="Kuo A."/>
            <person name="Nagy L.G."/>
            <person name="Floudas D."/>
            <person name="Copeland A."/>
            <person name="Barry K.W."/>
            <person name="Cichocki N."/>
            <person name="Veneault-Fourrey C."/>
            <person name="LaButti K."/>
            <person name="Lindquist E.A."/>
            <person name="Lipzen A."/>
            <person name="Lundell T."/>
            <person name="Morin E."/>
            <person name="Murat C."/>
            <person name="Riley R."/>
            <person name="Ohm R."/>
            <person name="Sun H."/>
            <person name="Tunlid A."/>
            <person name="Henrissat B."/>
            <person name="Grigoriev I.V."/>
            <person name="Hibbett D.S."/>
            <person name="Martin F."/>
        </authorList>
    </citation>
    <scope>NUCLEOTIDE SEQUENCE [LARGE SCALE GENOMIC DNA]</scope>
    <source>
        <strain evidence="8">MAFF 305830</strain>
    </source>
</reference>
<evidence type="ECO:0000256" key="6">
    <source>
        <dbReference type="ARBA" id="ARBA00024238"/>
    </source>
</evidence>
<gene>
    <name evidence="7" type="ORF">M408DRAFT_125638</name>
</gene>
<accession>A0A0C2WS04</accession>
<protein>
    <recommendedName>
        <fullName evidence="6">U2 small nuclear ribonucleoprotein A'</fullName>
    </recommendedName>
</protein>
<dbReference type="InterPro" id="IPR044640">
    <property type="entry name" value="RU2A"/>
</dbReference>
<dbReference type="AlphaFoldDB" id="A0A0C2WS04"/>
<dbReference type="PANTHER" id="PTHR10552">
    <property type="entry name" value="U2 SMALL NUCLEAR RIBONUCLEOPROTEIN A"/>
    <property type="match status" value="1"/>
</dbReference>
<dbReference type="SUPFAM" id="SSF52058">
    <property type="entry name" value="L domain-like"/>
    <property type="match status" value="1"/>
</dbReference>
<evidence type="ECO:0000313" key="8">
    <source>
        <dbReference type="Proteomes" id="UP000054097"/>
    </source>
</evidence>
<name>A0A0C2WS04_SERVB</name>
<dbReference type="FunFam" id="3.80.10.10:FF:000026">
    <property type="entry name" value="U2 small nuclear ribonucleoprotein A"/>
    <property type="match status" value="1"/>
</dbReference>
<evidence type="ECO:0000256" key="5">
    <source>
        <dbReference type="ARBA" id="ARBA00024196"/>
    </source>
</evidence>
<evidence type="ECO:0000256" key="3">
    <source>
        <dbReference type="ARBA" id="ARBA00022737"/>
    </source>
</evidence>
<dbReference type="InterPro" id="IPR032675">
    <property type="entry name" value="LRR_dom_sf"/>
</dbReference>
<dbReference type="GO" id="GO:0005686">
    <property type="term" value="C:U2 snRNP"/>
    <property type="evidence" value="ECO:0007669"/>
    <property type="project" value="TreeGrafter"/>
</dbReference>
<keyword evidence="3" id="KW-0677">Repeat</keyword>
<keyword evidence="8" id="KW-1185">Reference proteome</keyword>
<dbReference type="STRING" id="933852.A0A0C2WS04"/>
<dbReference type="OrthoDB" id="433501at2759"/>
<dbReference type="Pfam" id="PF14580">
    <property type="entry name" value="LRR_9"/>
    <property type="match status" value="1"/>
</dbReference>
<comment type="similarity">
    <text evidence="5">Belongs to the U2 small nuclear ribonucleoprotein A family.</text>
</comment>
<proteinExistence type="inferred from homology"/>
<keyword evidence="2" id="KW-0433">Leucine-rich repeat</keyword>
<dbReference type="InterPro" id="IPR001611">
    <property type="entry name" value="Leu-rich_rpt"/>
</dbReference>
<dbReference type="PANTHER" id="PTHR10552:SF6">
    <property type="entry name" value="U2 SMALL NUCLEAR RIBONUCLEOPROTEIN A"/>
    <property type="match status" value="1"/>
</dbReference>
<dbReference type="GO" id="GO:0030620">
    <property type="term" value="F:U2 snRNA binding"/>
    <property type="evidence" value="ECO:0007669"/>
    <property type="project" value="InterPro"/>
</dbReference>
<evidence type="ECO:0000256" key="2">
    <source>
        <dbReference type="ARBA" id="ARBA00022614"/>
    </source>
</evidence>
<dbReference type="Proteomes" id="UP000054097">
    <property type="component" value="Unassembled WGS sequence"/>
</dbReference>
<comment type="subcellular location">
    <subcellularLocation>
        <location evidence="1">Nucleus</location>
    </subcellularLocation>
</comment>
<evidence type="ECO:0000313" key="7">
    <source>
        <dbReference type="EMBL" id="KIM28948.1"/>
    </source>
</evidence>
<reference evidence="7 8" key="1">
    <citation type="submission" date="2014-04" db="EMBL/GenBank/DDBJ databases">
        <authorList>
            <consortium name="DOE Joint Genome Institute"/>
            <person name="Kuo A."/>
            <person name="Zuccaro A."/>
            <person name="Kohler A."/>
            <person name="Nagy L.G."/>
            <person name="Floudas D."/>
            <person name="Copeland A."/>
            <person name="Barry K.W."/>
            <person name="Cichocki N."/>
            <person name="Veneault-Fourrey C."/>
            <person name="LaButti K."/>
            <person name="Lindquist E.A."/>
            <person name="Lipzen A."/>
            <person name="Lundell T."/>
            <person name="Morin E."/>
            <person name="Murat C."/>
            <person name="Sun H."/>
            <person name="Tunlid A."/>
            <person name="Henrissat B."/>
            <person name="Grigoriev I.V."/>
            <person name="Hibbett D.S."/>
            <person name="Martin F."/>
            <person name="Nordberg H.P."/>
            <person name="Cantor M.N."/>
            <person name="Hua S.X."/>
        </authorList>
    </citation>
    <scope>NUCLEOTIDE SEQUENCE [LARGE SCALE GENOMIC DNA]</scope>
    <source>
        <strain evidence="7 8">MAFF 305830</strain>
    </source>
</reference>